<name>A0A840PPS8_9ACTN</name>
<evidence type="ECO:0000256" key="4">
    <source>
        <dbReference type="SAM" id="MobiDB-lite"/>
    </source>
</evidence>
<dbReference type="SUPFAM" id="SSF53448">
    <property type="entry name" value="Nucleotide-diphospho-sugar transferases"/>
    <property type="match status" value="1"/>
</dbReference>
<dbReference type="InterPro" id="IPR009080">
    <property type="entry name" value="tRNAsynth_Ia_anticodon-bd"/>
</dbReference>
<dbReference type="Pfam" id="PF23493">
    <property type="entry name" value="CysS_C"/>
    <property type="match status" value="1"/>
</dbReference>
<evidence type="ECO:0000256" key="1">
    <source>
        <dbReference type="ARBA" id="ARBA00022598"/>
    </source>
</evidence>
<dbReference type="Gene3D" id="3.90.550.10">
    <property type="entry name" value="Spore Coat Polysaccharide Biosynthesis Protein SpsA, Chain A"/>
    <property type="match status" value="1"/>
</dbReference>
<evidence type="ECO:0000256" key="2">
    <source>
        <dbReference type="ARBA" id="ARBA00022741"/>
    </source>
</evidence>
<dbReference type="InterPro" id="IPR056411">
    <property type="entry name" value="CysS_C"/>
</dbReference>
<dbReference type="GO" id="GO:0005524">
    <property type="term" value="F:ATP binding"/>
    <property type="evidence" value="ECO:0007669"/>
    <property type="project" value="UniProtKB-KW"/>
</dbReference>
<evidence type="ECO:0000256" key="3">
    <source>
        <dbReference type="ARBA" id="ARBA00022840"/>
    </source>
</evidence>
<evidence type="ECO:0000313" key="7">
    <source>
        <dbReference type="Proteomes" id="UP000578449"/>
    </source>
</evidence>
<organism evidence="6 7">
    <name type="scientific">Thermocatellispora tengchongensis</name>
    <dbReference type="NCBI Taxonomy" id="1073253"/>
    <lineage>
        <taxon>Bacteria</taxon>
        <taxon>Bacillati</taxon>
        <taxon>Actinomycetota</taxon>
        <taxon>Actinomycetes</taxon>
        <taxon>Streptosporangiales</taxon>
        <taxon>Streptosporangiaceae</taxon>
        <taxon>Thermocatellispora</taxon>
    </lineage>
</organism>
<evidence type="ECO:0000313" key="6">
    <source>
        <dbReference type="EMBL" id="MBB5140073.1"/>
    </source>
</evidence>
<accession>A0A840PPS8</accession>
<dbReference type="AlphaFoldDB" id="A0A840PPS8"/>
<dbReference type="SUPFAM" id="SSF47323">
    <property type="entry name" value="Anticodon-binding domain of a subclass of class I aminoacyl-tRNA synthetases"/>
    <property type="match status" value="1"/>
</dbReference>
<proteinExistence type="predicted"/>
<feature type="domain" description="Cysteinyl-tRNA ligase anticodon binding" evidence="5">
    <location>
        <begin position="16"/>
        <end position="50"/>
    </location>
</feature>
<sequence length="396" mass="42616">MSEARQAPRHVIGLAEQRATARRNRDFAAADVLRGEIEEAGWLVRDTDDGFELTPKPPFEVWPTVASLPVPAVADRPSGDRATADRPSADRPAGDRAVADRASARAAADRPPPQEAEGGAGHTPGTEEMIASQVLWDSTLAVNRMDEAITGAAETVTHPAAASSTVTVALLVDGRPADVRKCVDALLAYTDARILALDLGDVDGAGVVLHELAAAHPERIRELHVAEPPHWRGGSAGWGAARTKLLFLDESDVHVVMETATVLDGDAITPLVRALDDGAVAAGWRGANPTPDGEEWAEAGPGPVRALYGHLMAVRRTAALEAGGFPERAQYHRHADLEFCLTLPGEKVVVDEGLPVHQERHRAHDDVDPGYRERESRRTYERVLRLLRETRKAPTP</sequence>
<dbReference type="RefSeq" id="WP_185056875.1">
    <property type="nucleotide sequence ID" value="NZ_BAABIX010000043.1"/>
</dbReference>
<keyword evidence="3" id="KW-0067">ATP-binding</keyword>
<dbReference type="InterPro" id="IPR029044">
    <property type="entry name" value="Nucleotide-diphossugar_trans"/>
</dbReference>
<dbReference type="GO" id="GO:0004812">
    <property type="term" value="F:aminoacyl-tRNA ligase activity"/>
    <property type="evidence" value="ECO:0007669"/>
    <property type="project" value="InterPro"/>
</dbReference>
<dbReference type="EMBL" id="JACHGN010000036">
    <property type="protein sequence ID" value="MBB5140073.1"/>
    <property type="molecule type" value="Genomic_DNA"/>
</dbReference>
<dbReference type="Gene3D" id="1.20.120.1910">
    <property type="entry name" value="Cysteine-tRNA ligase, C-terminal anti-codon recognition domain"/>
    <property type="match status" value="1"/>
</dbReference>
<feature type="compositionally biased region" description="Basic and acidic residues" evidence="4">
    <location>
        <begin position="77"/>
        <end position="103"/>
    </location>
</feature>
<keyword evidence="7" id="KW-1185">Reference proteome</keyword>
<protein>
    <recommendedName>
        <fullName evidence="5">Cysteinyl-tRNA ligase anticodon binding domain-containing protein</fullName>
    </recommendedName>
</protein>
<keyword evidence="2" id="KW-0547">Nucleotide-binding</keyword>
<comment type="caution">
    <text evidence="6">The sequence shown here is derived from an EMBL/GenBank/DDBJ whole genome shotgun (WGS) entry which is preliminary data.</text>
</comment>
<evidence type="ECO:0000259" key="5">
    <source>
        <dbReference type="Pfam" id="PF23493"/>
    </source>
</evidence>
<reference evidence="6 7" key="1">
    <citation type="submission" date="2020-08" db="EMBL/GenBank/DDBJ databases">
        <title>Genomic Encyclopedia of Type Strains, Phase IV (KMG-IV): sequencing the most valuable type-strain genomes for metagenomic binning, comparative biology and taxonomic classification.</title>
        <authorList>
            <person name="Goeker M."/>
        </authorList>
    </citation>
    <scope>NUCLEOTIDE SEQUENCE [LARGE SCALE GENOMIC DNA]</scope>
    <source>
        <strain evidence="6 7">DSM 45615</strain>
    </source>
</reference>
<gene>
    <name evidence="6" type="ORF">HNP84_009838</name>
</gene>
<feature type="region of interest" description="Disordered" evidence="4">
    <location>
        <begin position="70"/>
        <end position="125"/>
    </location>
</feature>
<dbReference type="CDD" id="cd00761">
    <property type="entry name" value="Glyco_tranf_GTA_type"/>
    <property type="match status" value="1"/>
</dbReference>
<dbReference type="GO" id="GO:0006418">
    <property type="term" value="P:tRNA aminoacylation for protein translation"/>
    <property type="evidence" value="ECO:0007669"/>
    <property type="project" value="InterPro"/>
</dbReference>
<keyword evidence="1" id="KW-0436">Ligase</keyword>
<dbReference type="Proteomes" id="UP000578449">
    <property type="component" value="Unassembled WGS sequence"/>
</dbReference>